<reference evidence="8 9" key="1">
    <citation type="submission" date="2013-08" db="EMBL/GenBank/DDBJ databases">
        <authorList>
            <person name="Weinstock G."/>
            <person name="Sodergren E."/>
            <person name="Wylie T."/>
            <person name="Fulton L."/>
            <person name="Fulton R."/>
            <person name="Fronick C."/>
            <person name="O'Laughlin M."/>
            <person name="Godfrey J."/>
            <person name="Miner T."/>
            <person name="Herter B."/>
            <person name="Appelbaum E."/>
            <person name="Cordes M."/>
            <person name="Lek S."/>
            <person name="Wollam A."/>
            <person name="Pepin K.H."/>
            <person name="Palsikar V.B."/>
            <person name="Mitreva M."/>
            <person name="Wilson R.K."/>
        </authorList>
    </citation>
    <scope>NUCLEOTIDE SEQUENCE [LARGE SCALE GENOMIC DNA]</scope>
    <source>
        <strain evidence="8 9">ATCC 700332</strain>
    </source>
</reference>
<comment type="catalytic activity">
    <reaction evidence="7">
        <text>L-cysteinyl-[prolipoprotein] + a 1,2-diacyl-sn-glycero-3-phospho-(1'-sn-glycerol) = an S-1,2-diacyl-sn-glyceryl-L-cysteinyl-[prolipoprotein] + sn-glycerol 1-phosphate + H(+)</text>
        <dbReference type="Rhea" id="RHEA:56712"/>
        <dbReference type="Rhea" id="RHEA-COMP:14679"/>
        <dbReference type="Rhea" id="RHEA-COMP:14680"/>
        <dbReference type="ChEBI" id="CHEBI:15378"/>
        <dbReference type="ChEBI" id="CHEBI:29950"/>
        <dbReference type="ChEBI" id="CHEBI:57685"/>
        <dbReference type="ChEBI" id="CHEBI:64716"/>
        <dbReference type="ChEBI" id="CHEBI:140658"/>
        <dbReference type="EC" id="2.5.1.145"/>
    </reaction>
</comment>
<feature type="transmembrane region" description="Helical" evidence="7">
    <location>
        <begin position="25"/>
        <end position="43"/>
    </location>
</feature>
<dbReference type="PANTHER" id="PTHR30589:SF0">
    <property type="entry name" value="PHOSPHATIDYLGLYCEROL--PROLIPOPROTEIN DIACYLGLYCERYL TRANSFERASE"/>
    <property type="match status" value="1"/>
</dbReference>
<feature type="binding site" evidence="7">
    <location>
        <position position="159"/>
    </location>
    <ligand>
        <name>a 1,2-diacyl-sn-glycero-3-phospho-(1'-sn-glycerol)</name>
        <dbReference type="ChEBI" id="CHEBI:64716"/>
    </ligand>
</feature>
<dbReference type="Proteomes" id="UP000016649">
    <property type="component" value="Unassembled WGS sequence"/>
</dbReference>
<keyword evidence="4 7" id="KW-0812">Transmembrane</keyword>
<keyword evidence="2 7" id="KW-1003">Cell membrane</keyword>
<evidence type="ECO:0000256" key="2">
    <source>
        <dbReference type="ARBA" id="ARBA00022475"/>
    </source>
</evidence>
<feature type="transmembrane region" description="Helical" evidence="7">
    <location>
        <begin position="297"/>
        <end position="317"/>
    </location>
</feature>
<sequence length="325" mass="36653">MFLLLHYPSWIHPEIFPGVPVLGLLRWYGLMYICAFATAIRIFGKLRAQGMLDSPDRPATQDDVFGFFTFGIVCLLLGARIFSTLVYDQTGLYVRKPWLIFWPFSETGSFTGLAGMSYHGGFIGGLIGMILWCVKNKRPVLKWVDAMCVAIPLGYTFGRLGNFFNAELYGRITTMPWGMVFPGAQRFSSSIEWVRNTAQQAGMTLDSQTVLVNLPRHPSQLYEAFFEGIVLFFLLWFLRKRKPFDGFLAAMYTIGYGAVRFFIEYFREPDADMGYRIAAKSDSPTYFNQSLLNLSTGQILCLIMIISGAVTIAVLALRKKNTGVA</sequence>
<dbReference type="HAMAP" id="MF_01147">
    <property type="entry name" value="Lgt"/>
    <property type="match status" value="1"/>
</dbReference>
<organism evidence="8 9">
    <name type="scientific">Treponema lecithinolyticum ATCC 700332</name>
    <dbReference type="NCBI Taxonomy" id="1321815"/>
    <lineage>
        <taxon>Bacteria</taxon>
        <taxon>Pseudomonadati</taxon>
        <taxon>Spirochaetota</taxon>
        <taxon>Spirochaetia</taxon>
        <taxon>Spirochaetales</taxon>
        <taxon>Treponemataceae</taxon>
        <taxon>Treponema</taxon>
    </lineage>
</organism>
<comment type="function">
    <text evidence="7">Catalyzes the transfer of the diacylglyceryl group from phosphatidylglycerol to the sulfhydryl group of the N-terminal cysteine of a prolipoprotein, the first step in the formation of mature lipoproteins.</text>
</comment>
<feature type="transmembrane region" description="Helical" evidence="7">
    <location>
        <begin position="140"/>
        <end position="158"/>
    </location>
</feature>
<comment type="pathway">
    <text evidence="7">Protein modification; lipoprotein biosynthesis (diacylglyceryl transfer).</text>
</comment>
<dbReference type="PROSITE" id="PS01311">
    <property type="entry name" value="LGT"/>
    <property type="match status" value="1"/>
</dbReference>
<proteinExistence type="inferred from homology"/>
<evidence type="ECO:0000313" key="8">
    <source>
        <dbReference type="EMBL" id="ERJ94099.1"/>
    </source>
</evidence>
<name>A0ABN0P0R8_TRELE</name>
<feature type="transmembrane region" description="Helical" evidence="7">
    <location>
        <begin position="107"/>
        <end position="133"/>
    </location>
</feature>
<gene>
    <name evidence="7" type="primary">lgt</name>
    <name evidence="8" type="ORF">HMPREF9193_00454</name>
</gene>
<accession>A0ABN0P0R8</accession>
<evidence type="ECO:0000256" key="1">
    <source>
        <dbReference type="ARBA" id="ARBA00007150"/>
    </source>
</evidence>
<comment type="similarity">
    <text evidence="1 7">Belongs to the Lgt family.</text>
</comment>
<dbReference type="EC" id="2.5.1.145" evidence="7"/>
<keyword evidence="3 7" id="KW-0808">Transferase</keyword>
<dbReference type="RefSeq" id="WP_021686855.1">
    <property type="nucleotide sequence ID" value="NZ_KI260561.1"/>
</dbReference>
<dbReference type="GO" id="GO:0016740">
    <property type="term" value="F:transferase activity"/>
    <property type="evidence" value="ECO:0007669"/>
    <property type="project" value="UniProtKB-KW"/>
</dbReference>
<evidence type="ECO:0000256" key="6">
    <source>
        <dbReference type="ARBA" id="ARBA00023136"/>
    </source>
</evidence>
<comment type="subcellular location">
    <subcellularLocation>
        <location evidence="7">Cell membrane</location>
        <topology evidence="7">Multi-pass membrane protein</topology>
    </subcellularLocation>
</comment>
<keyword evidence="5 7" id="KW-1133">Transmembrane helix</keyword>
<dbReference type="InterPro" id="IPR001640">
    <property type="entry name" value="Lgt"/>
</dbReference>
<dbReference type="NCBIfam" id="TIGR00544">
    <property type="entry name" value="lgt"/>
    <property type="match status" value="1"/>
</dbReference>
<protein>
    <recommendedName>
        <fullName evidence="7">Phosphatidylglycerol--prolipoprotein diacylglyceryl transferase</fullName>
        <ecNumber evidence="7">2.5.1.145</ecNumber>
    </recommendedName>
</protein>
<dbReference type="EMBL" id="AWVH01000006">
    <property type="protein sequence ID" value="ERJ94099.1"/>
    <property type="molecule type" value="Genomic_DNA"/>
</dbReference>
<keyword evidence="6 7" id="KW-0472">Membrane</keyword>
<evidence type="ECO:0000256" key="5">
    <source>
        <dbReference type="ARBA" id="ARBA00022989"/>
    </source>
</evidence>
<evidence type="ECO:0000256" key="3">
    <source>
        <dbReference type="ARBA" id="ARBA00022679"/>
    </source>
</evidence>
<dbReference type="PANTHER" id="PTHR30589">
    <property type="entry name" value="PROLIPOPROTEIN DIACYLGLYCERYL TRANSFERASE"/>
    <property type="match status" value="1"/>
</dbReference>
<feature type="transmembrane region" description="Helical" evidence="7">
    <location>
        <begin position="221"/>
        <end position="238"/>
    </location>
</feature>
<feature type="transmembrane region" description="Helical" evidence="7">
    <location>
        <begin position="64"/>
        <end position="87"/>
    </location>
</feature>
<evidence type="ECO:0000256" key="7">
    <source>
        <dbReference type="HAMAP-Rule" id="MF_01147"/>
    </source>
</evidence>
<feature type="transmembrane region" description="Helical" evidence="7">
    <location>
        <begin position="245"/>
        <end position="263"/>
    </location>
</feature>
<dbReference type="Pfam" id="PF01790">
    <property type="entry name" value="LGT"/>
    <property type="match status" value="1"/>
</dbReference>
<keyword evidence="9" id="KW-1185">Reference proteome</keyword>
<comment type="caution">
    <text evidence="8">The sequence shown here is derived from an EMBL/GenBank/DDBJ whole genome shotgun (WGS) entry which is preliminary data.</text>
</comment>
<evidence type="ECO:0000256" key="4">
    <source>
        <dbReference type="ARBA" id="ARBA00022692"/>
    </source>
</evidence>
<evidence type="ECO:0000313" key="9">
    <source>
        <dbReference type="Proteomes" id="UP000016649"/>
    </source>
</evidence>